<evidence type="ECO:0000256" key="4">
    <source>
        <dbReference type="ARBA" id="ARBA00022989"/>
    </source>
</evidence>
<evidence type="ECO:0000313" key="7">
    <source>
        <dbReference type="EMBL" id="TGL63754.1"/>
    </source>
</evidence>
<dbReference type="GO" id="GO:0032259">
    <property type="term" value="P:methylation"/>
    <property type="evidence" value="ECO:0007669"/>
    <property type="project" value="UniProtKB-KW"/>
</dbReference>
<dbReference type="GO" id="GO:0008168">
    <property type="term" value="F:methyltransferase activity"/>
    <property type="evidence" value="ECO:0007669"/>
    <property type="project" value="UniProtKB-KW"/>
</dbReference>
<keyword evidence="7" id="KW-0808">Transferase</keyword>
<dbReference type="PANTHER" id="PTHR31040">
    <property type="entry name" value="NURIM"/>
    <property type="match status" value="1"/>
</dbReference>
<gene>
    <name evidence="7" type="ORF">EHQ64_06050</name>
</gene>
<keyword evidence="8" id="KW-1185">Reference proteome</keyword>
<protein>
    <submittedName>
        <fullName evidence="7">Isoprenylcysteine carboxylmethyltransferase family protein</fullName>
    </submittedName>
</protein>
<dbReference type="EMBL" id="RQGF01000012">
    <property type="protein sequence ID" value="TGL63754.1"/>
    <property type="molecule type" value="Genomic_DNA"/>
</dbReference>
<feature type="transmembrane region" description="Helical" evidence="6">
    <location>
        <begin position="7"/>
        <end position="27"/>
    </location>
</feature>
<evidence type="ECO:0000256" key="2">
    <source>
        <dbReference type="ARBA" id="ARBA00010631"/>
    </source>
</evidence>
<dbReference type="InterPro" id="IPR033580">
    <property type="entry name" value="Nurim-like"/>
</dbReference>
<reference evidence="7" key="1">
    <citation type="journal article" date="2019" name="PLoS Negl. Trop. Dis.">
        <title>Revisiting the worldwide diversity of Leptospira species in the environment.</title>
        <authorList>
            <person name="Vincent A.T."/>
            <person name="Schiettekatte O."/>
            <person name="Bourhy P."/>
            <person name="Veyrier F.J."/>
            <person name="Picardeau M."/>
        </authorList>
    </citation>
    <scope>NUCLEOTIDE SEQUENCE [LARGE SCALE GENOMIC DNA]</scope>
    <source>
        <strain evidence="7">201702455</strain>
    </source>
</reference>
<evidence type="ECO:0000256" key="5">
    <source>
        <dbReference type="ARBA" id="ARBA00023136"/>
    </source>
</evidence>
<evidence type="ECO:0000313" key="8">
    <source>
        <dbReference type="Proteomes" id="UP000297762"/>
    </source>
</evidence>
<comment type="similarity">
    <text evidence="2">Belongs to the nurim family.</text>
</comment>
<feature type="transmembrane region" description="Helical" evidence="6">
    <location>
        <begin position="120"/>
        <end position="142"/>
    </location>
</feature>
<dbReference type="GO" id="GO:0016020">
    <property type="term" value="C:membrane"/>
    <property type="evidence" value="ECO:0007669"/>
    <property type="project" value="UniProtKB-SubCell"/>
</dbReference>
<evidence type="ECO:0000256" key="3">
    <source>
        <dbReference type="ARBA" id="ARBA00022692"/>
    </source>
</evidence>
<accession>A0A4R9KAN1</accession>
<evidence type="ECO:0000256" key="6">
    <source>
        <dbReference type="SAM" id="Phobius"/>
    </source>
</evidence>
<comment type="subcellular location">
    <subcellularLocation>
        <location evidence="1">Membrane</location>
        <topology evidence="1">Multi-pass membrane protein</topology>
    </subcellularLocation>
</comment>
<evidence type="ECO:0000256" key="1">
    <source>
        <dbReference type="ARBA" id="ARBA00004141"/>
    </source>
</evidence>
<dbReference type="OrthoDB" id="5471300at2"/>
<keyword evidence="5 6" id="KW-0472">Membrane</keyword>
<sequence length="257" mass="29825">MFIRLSYLIFALISYAIYLFSIIVFVFRLLDTTQFLKPISFEFQFGVIGSICINIALVLFFGVPHSVMARAGFKNFCRKIIPLPIERSFYVLITSITLIVLSCLWQPIDIEIWNIQNNFGIYLIHVIFSIGLFLAVLSSFLIDHFELFGLKQAWSFLKKSESHSTEFSTPSLYKLVRHPMMFGILLALWSTTFMKADHLILSIGMTLYIIIGTFYEERDLIKMFGEKYLNYKRAVPMLLPFFALNKGSEQIRSKDKI</sequence>
<name>A0A4R9KAN1_9LEPT</name>
<feature type="transmembrane region" description="Helical" evidence="6">
    <location>
        <begin position="89"/>
        <end position="108"/>
    </location>
</feature>
<keyword evidence="3 6" id="KW-0812">Transmembrane</keyword>
<keyword evidence="4 6" id="KW-1133">Transmembrane helix</keyword>
<feature type="transmembrane region" description="Helical" evidence="6">
    <location>
        <begin position="198"/>
        <end position="215"/>
    </location>
</feature>
<dbReference type="Proteomes" id="UP000297762">
    <property type="component" value="Unassembled WGS sequence"/>
</dbReference>
<organism evidence="7 8">
    <name type="scientific">Leptospira sarikeiensis</name>
    <dbReference type="NCBI Taxonomy" id="2484943"/>
    <lineage>
        <taxon>Bacteria</taxon>
        <taxon>Pseudomonadati</taxon>
        <taxon>Spirochaetota</taxon>
        <taxon>Spirochaetia</taxon>
        <taxon>Leptospirales</taxon>
        <taxon>Leptospiraceae</taxon>
        <taxon>Leptospira</taxon>
    </lineage>
</organism>
<dbReference type="AlphaFoldDB" id="A0A4R9KAN1"/>
<comment type="caution">
    <text evidence="7">The sequence shown here is derived from an EMBL/GenBank/DDBJ whole genome shotgun (WGS) entry which is preliminary data.</text>
</comment>
<dbReference type="Gene3D" id="1.20.120.1630">
    <property type="match status" value="1"/>
</dbReference>
<feature type="transmembrane region" description="Helical" evidence="6">
    <location>
        <begin position="47"/>
        <end position="68"/>
    </location>
</feature>
<proteinExistence type="inferred from homology"/>
<dbReference type="PANTHER" id="PTHR31040:SF1">
    <property type="entry name" value="NURIM"/>
    <property type="match status" value="1"/>
</dbReference>
<keyword evidence="7" id="KW-0489">Methyltransferase</keyword>